<evidence type="ECO:0000256" key="1">
    <source>
        <dbReference type="SAM" id="MobiDB-lite"/>
    </source>
</evidence>
<feature type="non-terminal residue" evidence="2">
    <location>
        <position position="1"/>
    </location>
</feature>
<feature type="compositionally biased region" description="Basic and acidic residues" evidence="1">
    <location>
        <begin position="380"/>
        <end position="395"/>
    </location>
</feature>
<evidence type="ECO:0008006" key="4">
    <source>
        <dbReference type="Google" id="ProtNLM"/>
    </source>
</evidence>
<protein>
    <recommendedName>
        <fullName evidence="4">RNase H type-1 domain-containing protein</fullName>
    </recommendedName>
</protein>
<feature type="region of interest" description="Disordered" evidence="1">
    <location>
        <begin position="362"/>
        <end position="402"/>
    </location>
</feature>
<evidence type="ECO:0000313" key="2">
    <source>
        <dbReference type="EMBL" id="CAK0821592.1"/>
    </source>
</evidence>
<gene>
    <name evidence="2" type="ORF">PCOR1329_LOCUS22821</name>
</gene>
<dbReference type="EMBL" id="CAUYUJ010007668">
    <property type="protein sequence ID" value="CAK0821592.1"/>
    <property type="molecule type" value="Genomic_DNA"/>
</dbReference>
<comment type="caution">
    <text evidence="2">The sequence shown here is derived from an EMBL/GenBank/DDBJ whole genome shotgun (WGS) entry which is preliminary data.</text>
</comment>
<feature type="region of interest" description="Disordered" evidence="1">
    <location>
        <begin position="465"/>
        <end position="559"/>
    </location>
</feature>
<dbReference type="Proteomes" id="UP001189429">
    <property type="component" value="Unassembled WGS sequence"/>
</dbReference>
<accession>A0ABN9RUM1</accession>
<feature type="compositionally biased region" description="Low complexity" evidence="1">
    <location>
        <begin position="488"/>
        <end position="500"/>
    </location>
</feature>
<feature type="compositionally biased region" description="Basic and acidic residues" evidence="1">
    <location>
        <begin position="472"/>
        <end position="483"/>
    </location>
</feature>
<evidence type="ECO:0000313" key="3">
    <source>
        <dbReference type="Proteomes" id="UP001189429"/>
    </source>
</evidence>
<sequence>ASGGSPAQPRAAAPGVTYGGVYVAVAVQTLGFNADAFRDLVTRLGGGEDTTLADLFSVFEADLKTALAATTGSGGQPLTGIERGRFVRQLGELGALGGFDLPQLGIFTPQRPAPAREEPPAGVRGRELITVIIQGDRREYRMLDKAKLKEVDETFEATNGGPTADYEDTSPEQISALAFVLAQDEAPYTDFGIWGPFGKRTAKFLSFRAQVFVAGEWVTKVVQGPPNFAAWRRGWRVFRTAALKLGLSVAGPLDAYEEGVRTVSASFRDKWGLICVVEDHMRSERWERVRVLIERCVSAGSLKQRWDPNRPWGAVLAYSAYGTGEEGQWWYRHLDLPCLQSSAVKAAAGRVADVEGTTGLEHIGLGAGSVEGTPRGDFPAGRDRPRPAQEEPDRSRKQRRVEAQVTRFQNFKEKGARPDGRHVIDDDGVELCFAWNRDRTGCAAGACPQRRGHLCEWCLGPRRAVDSSCPKRPTDWKPPEKGGGRGARGAASRPGSAGTRQYPYQDIPEKISGLPRNLPRWRFPGQPDQDPHDRARVLPHPLRGTADPSARERRSAEDGVCTAGLRNPAQVVSQWPELRQTMARVRAALLPVRAGPRELWGLAGACGERRARAPPSEAAVDLARRAVGAALGLDRRAVGEHHPSPPLRHRIVQAVLRQPHDTDTHVGAWLQHVACHQWLGIAYATWAGCSVMALTSEFVGAFLGSLQPFAGGAPCAPLAAARSITGKGSRVAQVVPTAAPFTAMLWAALTASARAVEEGRPEAPPGHVAVARFRTAARRFMALLSEPTDLERAGQPWQPRGHECCVFPLQRMVRPASDAQALPPAPVLATFDASPWGRGGILWRAAEPVEYFVVTWDSTILALFEAEAGVSRWQLLWGFVTLLVCLLLWGRHAVDHVLTIHGDNVAALQDGLAMKGRGRMLDVAREIAWRKARYNWTFTTAHIPAELNDDADALSRLTAAPPKKLPG</sequence>
<keyword evidence="3" id="KW-1185">Reference proteome</keyword>
<name>A0ABN9RUM1_9DINO</name>
<proteinExistence type="predicted"/>
<organism evidence="2 3">
    <name type="scientific">Prorocentrum cordatum</name>
    <dbReference type="NCBI Taxonomy" id="2364126"/>
    <lineage>
        <taxon>Eukaryota</taxon>
        <taxon>Sar</taxon>
        <taxon>Alveolata</taxon>
        <taxon>Dinophyceae</taxon>
        <taxon>Prorocentrales</taxon>
        <taxon>Prorocentraceae</taxon>
        <taxon>Prorocentrum</taxon>
    </lineage>
</organism>
<feature type="non-terminal residue" evidence="2">
    <location>
        <position position="967"/>
    </location>
</feature>
<reference evidence="2" key="1">
    <citation type="submission" date="2023-10" db="EMBL/GenBank/DDBJ databases">
        <authorList>
            <person name="Chen Y."/>
            <person name="Shah S."/>
            <person name="Dougan E. K."/>
            <person name="Thang M."/>
            <person name="Chan C."/>
        </authorList>
    </citation>
    <scope>NUCLEOTIDE SEQUENCE [LARGE SCALE GENOMIC DNA]</scope>
</reference>